<protein>
    <submittedName>
        <fullName evidence="1">Uncharacterized protein</fullName>
    </submittedName>
</protein>
<dbReference type="AlphaFoldDB" id="A0A0A8YJB1"/>
<organism evidence="1">
    <name type="scientific">Arundo donax</name>
    <name type="common">Giant reed</name>
    <name type="synonym">Donax arundinaceus</name>
    <dbReference type="NCBI Taxonomy" id="35708"/>
    <lineage>
        <taxon>Eukaryota</taxon>
        <taxon>Viridiplantae</taxon>
        <taxon>Streptophyta</taxon>
        <taxon>Embryophyta</taxon>
        <taxon>Tracheophyta</taxon>
        <taxon>Spermatophyta</taxon>
        <taxon>Magnoliopsida</taxon>
        <taxon>Liliopsida</taxon>
        <taxon>Poales</taxon>
        <taxon>Poaceae</taxon>
        <taxon>PACMAD clade</taxon>
        <taxon>Arundinoideae</taxon>
        <taxon>Arundineae</taxon>
        <taxon>Arundo</taxon>
    </lineage>
</organism>
<reference evidence="1" key="1">
    <citation type="submission" date="2014-09" db="EMBL/GenBank/DDBJ databases">
        <authorList>
            <person name="Magalhaes I.L.F."/>
            <person name="Oliveira U."/>
            <person name="Santos F.R."/>
            <person name="Vidigal T.H.D.A."/>
            <person name="Brescovit A.D."/>
            <person name="Santos A.J."/>
        </authorList>
    </citation>
    <scope>NUCLEOTIDE SEQUENCE</scope>
    <source>
        <tissue evidence="1">Shoot tissue taken approximately 20 cm above the soil surface</tissue>
    </source>
</reference>
<reference evidence="1" key="2">
    <citation type="journal article" date="2015" name="Data Brief">
        <title>Shoot transcriptome of the giant reed, Arundo donax.</title>
        <authorList>
            <person name="Barrero R.A."/>
            <person name="Guerrero F.D."/>
            <person name="Moolhuijzen P."/>
            <person name="Goolsby J.A."/>
            <person name="Tidwell J."/>
            <person name="Bellgard S.E."/>
            <person name="Bellgard M.I."/>
        </authorList>
    </citation>
    <scope>NUCLEOTIDE SEQUENCE</scope>
    <source>
        <tissue evidence="1">Shoot tissue taken approximately 20 cm above the soil surface</tissue>
    </source>
</reference>
<accession>A0A0A8YJB1</accession>
<evidence type="ECO:0000313" key="1">
    <source>
        <dbReference type="EMBL" id="JAD26126.1"/>
    </source>
</evidence>
<dbReference type="EMBL" id="GBRH01271769">
    <property type="protein sequence ID" value="JAD26126.1"/>
    <property type="molecule type" value="Transcribed_RNA"/>
</dbReference>
<proteinExistence type="predicted"/>
<name>A0A0A8YJB1_ARUDO</name>
<sequence length="39" mass="4432">MWWLTANDDIIEASRKDMLTSSRTYSSPRFSSVKLPLAG</sequence>